<dbReference type="GO" id="GO:0140358">
    <property type="term" value="F:P-type transmembrane transporter activity"/>
    <property type="evidence" value="ECO:0007669"/>
    <property type="project" value="InterPro"/>
</dbReference>
<evidence type="ECO:0000256" key="5">
    <source>
        <dbReference type="ARBA" id="ARBA00022840"/>
    </source>
</evidence>
<feature type="transmembrane region" description="Helical" evidence="10">
    <location>
        <begin position="388"/>
        <end position="412"/>
    </location>
</feature>
<dbReference type="GO" id="GO:0015203">
    <property type="term" value="F:polyamine transmembrane transporter activity"/>
    <property type="evidence" value="ECO:0007669"/>
    <property type="project" value="TreeGrafter"/>
</dbReference>
<evidence type="ECO:0000256" key="10">
    <source>
        <dbReference type="SAM" id="Phobius"/>
    </source>
</evidence>
<keyword evidence="12" id="KW-1185">Reference proteome</keyword>
<dbReference type="AlphaFoldDB" id="A0A212CJJ9"/>
<dbReference type="InterPro" id="IPR006544">
    <property type="entry name" value="P-type_TPase_V"/>
</dbReference>
<dbReference type="InterPro" id="IPR023299">
    <property type="entry name" value="ATPase_P-typ_cyto_dom_N"/>
</dbReference>
<feature type="transmembrane region" description="Helical" evidence="10">
    <location>
        <begin position="487"/>
        <end position="510"/>
    </location>
</feature>
<dbReference type="Gene3D" id="3.40.1110.10">
    <property type="entry name" value="Calcium-transporting ATPase, cytoplasmic domain N"/>
    <property type="match status" value="1"/>
</dbReference>
<evidence type="ECO:0000256" key="7">
    <source>
        <dbReference type="ARBA" id="ARBA00022967"/>
    </source>
</evidence>
<proteinExistence type="predicted"/>
<dbReference type="SUPFAM" id="SSF56784">
    <property type="entry name" value="HAD-like"/>
    <property type="match status" value="1"/>
</dbReference>
<evidence type="ECO:0000313" key="11">
    <source>
        <dbReference type="EMBL" id="OWK06197.1"/>
    </source>
</evidence>
<dbReference type="Gene3D" id="3.40.50.1000">
    <property type="entry name" value="HAD superfamily/HAD-like"/>
    <property type="match status" value="1"/>
</dbReference>
<protein>
    <submittedName>
        <fullName evidence="11">ATP13A3</fullName>
    </submittedName>
</protein>
<dbReference type="EMBL" id="MKHE01000019">
    <property type="protein sequence ID" value="OWK06197.1"/>
    <property type="molecule type" value="Genomic_DNA"/>
</dbReference>
<dbReference type="SUPFAM" id="SSF81665">
    <property type="entry name" value="Calcium ATPase, transmembrane domain M"/>
    <property type="match status" value="1"/>
</dbReference>
<evidence type="ECO:0000256" key="4">
    <source>
        <dbReference type="ARBA" id="ARBA00022741"/>
    </source>
</evidence>
<keyword evidence="5" id="KW-0067">ATP-binding</keyword>
<dbReference type="OrthoDB" id="48943at2759"/>
<name>A0A212CJJ9_CEREH</name>
<evidence type="ECO:0000256" key="1">
    <source>
        <dbReference type="ARBA" id="ARBA00004141"/>
    </source>
</evidence>
<evidence type="ECO:0000256" key="8">
    <source>
        <dbReference type="ARBA" id="ARBA00022989"/>
    </source>
</evidence>
<evidence type="ECO:0000313" key="12">
    <source>
        <dbReference type="Proteomes" id="UP000242450"/>
    </source>
</evidence>
<dbReference type="FunFam" id="3.40.1110.10:FF:000026">
    <property type="entry name" value="Cation-transporting ATPase"/>
    <property type="match status" value="1"/>
</dbReference>
<dbReference type="PANTHER" id="PTHR45630">
    <property type="entry name" value="CATION-TRANSPORTING ATPASE-RELATED"/>
    <property type="match status" value="1"/>
</dbReference>
<dbReference type="GO" id="GO:0019829">
    <property type="term" value="F:ATPase-coupled monoatomic cation transmembrane transporter activity"/>
    <property type="evidence" value="ECO:0007669"/>
    <property type="project" value="TreeGrafter"/>
</dbReference>
<evidence type="ECO:0000256" key="6">
    <source>
        <dbReference type="ARBA" id="ARBA00022842"/>
    </source>
</evidence>
<gene>
    <name evidence="11" type="ORF">Celaphus_00012619</name>
</gene>
<dbReference type="PANTHER" id="PTHR45630:SF12">
    <property type="entry name" value="POLYAMINE-TRANSPORTING ATPASE 13A3"/>
    <property type="match status" value="1"/>
</dbReference>
<comment type="subcellular location">
    <subcellularLocation>
        <location evidence="1">Membrane</location>
        <topology evidence="1">Multi-pass membrane protein</topology>
    </subcellularLocation>
</comment>
<keyword evidence="4" id="KW-0547">Nucleotide-binding</keyword>
<evidence type="ECO:0000256" key="2">
    <source>
        <dbReference type="ARBA" id="ARBA00022692"/>
    </source>
</evidence>
<feature type="transmembrane region" description="Helical" evidence="10">
    <location>
        <begin position="607"/>
        <end position="625"/>
    </location>
</feature>
<dbReference type="GO" id="GO:0046872">
    <property type="term" value="F:metal ion binding"/>
    <property type="evidence" value="ECO:0007669"/>
    <property type="project" value="UniProtKB-KW"/>
</dbReference>
<evidence type="ECO:0000256" key="9">
    <source>
        <dbReference type="ARBA" id="ARBA00023136"/>
    </source>
</evidence>
<keyword evidence="3" id="KW-0479">Metal-binding</keyword>
<reference evidence="11 12" key="1">
    <citation type="journal article" date="2018" name="Mol. Genet. Genomics">
        <title>The red deer Cervus elaphus genome CerEla1.0: sequencing, annotating, genes, and chromosomes.</title>
        <authorList>
            <person name="Bana N.A."/>
            <person name="Nyiri A."/>
            <person name="Nagy J."/>
            <person name="Frank K."/>
            <person name="Nagy T."/>
            <person name="Steger V."/>
            <person name="Schiller M."/>
            <person name="Lakatos P."/>
            <person name="Sugar L."/>
            <person name="Horn P."/>
            <person name="Barta E."/>
            <person name="Orosz L."/>
        </authorList>
    </citation>
    <scope>NUCLEOTIDE SEQUENCE [LARGE SCALE GENOMIC DNA]</scope>
    <source>
        <strain evidence="11">Hungarian</strain>
    </source>
</reference>
<keyword evidence="8 10" id="KW-1133">Transmembrane helix</keyword>
<organism evidence="11 12">
    <name type="scientific">Cervus elaphus hippelaphus</name>
    <name type="common">European red deer</name>
    <dbReference type="NCBI Taxonomy" id="46360"/>
    <lineage>
        <taxon>Eukaryota</taxon>
        <taxon>Metazoa</taxon>
        <taxon>Chordata</taxon>
        <taxon>Craniata</taxon>
        <taxon>Vertebrata</taxon>
        <taxon>Euteleostomi</taxon>
        <taxon>Mammalia</taxon>
        <taxon>Eutheria</taxon>
        <taxon>Laurasiatheria</taxon>
        <taxon>Artiodactyla</taxon>
        <taxon>Ruminantia</taxon>
        <taxon>Pecora</taxon>
        <taxon>Cervidae</taxon>
        <taxon>Cervinae</taxon>
        <taxon>Cervus</taxon>
    </lineage>
</organism>
<dbReference type="Pfam" id="PF13246">
    <property type="entry name" value="Cation_ATPase"/>
    <property type="match status" value="1"/>
</dbReference>
<accession>A0A212CJJ9</accession>
<keyword evidence="9 10" id="KW-0472">Membrane</keyword>
<sequence length="729" mass="81537">MTAGIVYAQRRLKKVGIFCISPQRINICGQLNLICFDKTGTLTEDGLDLWGIQRVENARFLLPEEKVCSEMLVKSQFVACMATCHSLTKIEGVLSGDPLDLKMFEAIGWILEEATEEETALHNRIMPTVVRPPKQLLPESAPAGNQEMELFELPAVYEIGIVRQFPFSSALQRMCVVARVLGDRKMDAYMKGAPEVIAGLCKPETVPVDFEKVLEDYTKQGFRVIALAHRKLESKLTWHKVQNVGRDAIENNMDFMGLIIMQNKLKRETPAVLEDLHKANIRTVMVTGDNMLTAVSVARDCGMILPQDKVIIAEALPPKDGKVAKINWHYADTMTQNNDSSAIDPEAIPIKLVHDNLEDLQVTRYHFAMNGKSFSVILEHFQDLVPKLMLHGTVFALTMLGCAVTVQMIVALKRAHGGISLSELEASVASPFTSKTPSISCVPNLIREGRAALMTSFCVFKFMALYSIIQYFSVTLLYSILSNLGDFQFLFIDLAIILVVVFTMSLNPAWKELVAQRPPSGLISGALLFSVLSQIIISIGFQSLGAFNTTGSLDGNSSHLNDETNPDKHNIENYENTTVFFISSFQYLIVAIAFSKGKPFRQPCYKNYFFVVSVVMLYAFILFIMLHPVDSIDQVLQIVCVPYPWRITMLIIVLVNAFVSIAVEESLDWWGKCCLSWALNCRKKMPKAKYMYLAQELLVDPEWPPKPQTTTEAKALVKENGSCQIITIT</sequence>
<dbReference type="GO" id="GO:0031902">
    <property type="term" value="C:late endosome membrane"/>
    <property type="evidence" value="ECO:0007669"/>
    <property type="project" value="TreeGrafter"/>
</dbReference>
<keyword evidence="6" id="KW-0460">Magnesium</keyword>
<dbReference type="InterPro" id="IPR023298">
    <property type="entry name" value="ATPase_P-typ_TM_dom_sf"/>
</dbReference>
<feature type="transmembrane region" description="Helical" evidence="10">
    <location>
        <begin position="457"/>
        <end position="481"/>
    </location>
</feature>
<feature type="transmembrane region" description="Helical" evidence="10">
    <location>
        <begin position="645"/>
        <end position="663"/>
    </location>
</feature>
<dbReference type="PROSITE" id="PS00154">
    <property type="entry name" value="ATPASE_E1_E2"/>
    <property type="match status" value="1"/>
</dbReference>
<evidence type="ECO:0000256" key="3">
    <source>
        <dbReference type="ARBA" id="ARBA00022723"/>
    </source>
</evidence>
<feature type="transmembrane region" description="Helical" evidence="10">
    <location>
        <begin position="522"/>
        <end position="541"/>
    </location>
</feature>
<comment type="caution">
    <text evidence="11">The sequence shown here is derived from an EMBL/GenBank/DDBJ whole genome shotgun (WGS) entry which is preliminary data.</text>
</comment>
<feature type="transmembrane region" description="Helical" evidence="10">
    <location>
        <begin position="577"/>
        <end position="595"/>
    </location>
</feature>
<dbReference type="GO" id="GO:0006874">
    <property type="term" value="P:intracellular calcium ion homeostasis"/>
    <property type="evidence" value="ECO:0007669"/>
    <property type="project" value="TreeGrafter"/>
</dbReference>
<dbReference type="SUPFAM" id="SSF81660">
    <property type="entry name" value="Metal cation-transporting ATPase, ATP-binding domain N"/>
    <property type="match status" value="1"/>
</dbReference>
<dbReference type="InterPro" id="IPR018303">
    <property type="entry name" value="ATPase_P-typ_P_site"/>
</dbReference>
<keyword evidence="7" id="KW-1278">Translocase</keyword>
<dbReference type="InterPro" id="IPR036412">
    <property type="entry name" value="HAD-like_sf"/>
</dbReference>
<keyword evidence="2 10" id="KW-0812">Transmembrane</keyword>
<dbReference type="Proteomes" id="UP000242450">
    <property type="component" value="Chromosome 19"/>
</dbReference>
<dbReference type="GO" id="GO:0005524">
    <property type="term" value="F:ATP binding"/>
    <property type="evidence" value="ECO:0007669"/>
    <property type="project" value="UniProtKB-KW"/>
</dbReference>
<dbReference type="InterPro" id="IPR023214">
    <property type="entry name" value="HAD_sf"/>
</dbReference>